<keyword evidence="6" id="KW-1185">Reference proteome</keyword>
<evidence type="ECO:0000256" key="2">
    <source>
        <dbReference type="ARBA" id="ARBA00022964"/>
    </source>
</evidence>
<evidence type="ECO:0000313" key="5">
    <source>
        <dbReference type="EMBL" id="KAK3091004.1"/>
    </source>
</evidence>
<dbReference type="PANTHER" id="PTHR33711:SF10">
    <property type="entry name" value="INTRADIOL RING-CLEAVAGE DIOXYGENASES DOMAIN-CONTAINING PROTEIN"/>
    <property type="match status" value="1"/>
</dbReference>
<dbReference type="InterPro" id="IPR015889">
    <property type="entry name" value="Intradiol_dOase_core"/>
</dbReference>
<proteinExistence type="inferred from homology"/>
<keyword evidence="3" id="KW-0560">Oxidoreductase</keyword>
<dbReference type="InterPro" id="IPR000627">
    <property type="entry name" value="Intradiol_dOase_C"/>
</dbReference>
<name>A0AA88XSQ4_PINIB</name>
<dbReference type="SUPFAM" id="SSF49482">
    <property type="entry name" value="Aromatic compound dioxygenase"/>
    <property type="match status" value="1"/>
</dbReference>
<dbReference type="Pfam" id="PF00775">
    <property type="entry name" value="Dioxygenase_C"/>
    <property type="match status" value="1"/>
</dbReference>
<comment type="caution">
    <text evidence="5">The sequence shown here is derived from an EMBL/GenBank/DDBJ whole genome shotgun (WGS) entry which is preliminary data.</text>
</comment>
<organism evidence="5 6">
    <name type="scientific">Pinctada imbricata</name>
    <name type="common">Atlantic pearl-oyster</name>
    <name type="synonym">Pinctada martensii</name>
    <dbReference type="NCBI Taxonomy" id="66713"/>
    <lineage>
        <taxon>Eukaryota</taxon>
        <taxon>Metazoa</taxon>
        <taxon>Spiralia</taxon>
        <taxon>Lophotrochozoa</taxon>
        <taxon>Mollusca</taxon>
        <taxon>Bivalvia</taxon>
        <taxon>Autobranchia</taxon>
        <taxon>Pteriomorphia</taxon>
        <taxon>Pterioida</taxon>
        <taxon>Pterioidea</taxon>
        <taxon>Pteriidae</taxon>
        <taxon>Pinctada</taxon>
    </lineage>
</organism>
<comment type="similarity">
    <text evidence="1">Belongs to the intradiol ring-cleavage dioxygenase family.</text>
</comment>
<dbReference type="InterPro" id="IPR050770">
    <property type="entry name" value="Intradiol_RC_Dioxygenase"/>
</dbReference>
<evidence type="ECO:0000313" key="6">
    <source>
        <dbReference type="Proteomes" id="UP001186944"/>
    </source>
</evidence>
<dbReference type="Gene3D" id="2.60.130.10">
    <property type="entry name" value="Aromatic compound dioxygenase"/>
    <property type="match status" value="1"/>
</dbReference>
<reference evidence="5" key="1">
    <citation type="submission" date="2019-08" db="EMBL/GenBank/DDBJ databases">
        <title>The improved chromosome-level genome for the pearl oyster Pinctada fucata martensii using PacBio sequencing and Hi-C.</title>
        <authorList>
            <person name="Zheng Z."/>
        </authorList>
    </citation>
    <scope>NUCLEOTIDE SEQUENCE</scope>
    <source>
        <strain evidence="5">ZZ-2019</strain>
        <tissue evidence="5">Adductor muscle</tissue>
    </source>
</reference>
<keyword evidence="2" id="KW-0223">Dioxygenase</keyword>
<dbReference type="GO" id="GO:0016702">
    <property type="term" value="F:oxidoreductase activity, acting on single donors with incorporation of molecular oxygen, incorporation of two atoms of oxygen"/>
    <property type="evidence" value="ECO:0007669"/>
    <property type="project" value="InterPro"/>
</dbReference>
<dbReference type="PANTHER" id="PTHR33711">
    <property type="entry name" value="DIOXYGENASE, PUTATIVE (AFU_ORTHOLOGUE AFUA_2G02910)-RELATED"/>
    <property type="match status" value="1"/>
</dbReference>
<dbReference type="Proteomes" id="UP001186944">
    <property type="component" value="Unassembled WGS sequence"/>
</dbReference>
<dbReference type="EMBL" id="VSWD01000010">
    <property type="protein sequence ID" value="KAK3091004.1"/>
    <property type="molecule type" value="Genomic_DNA"/>
</dbReference>
<protein>
    <recommendedName>
        <fullName evidence="4">Intradiol ring-cleavage dioxygenases domain-containing protein</fullName>
    </recommendedName>
</protein>
<evidence type="ECO:0000259" key="4">
    <source>
        <dbReference type="Pfam" id="PF00775"/>
    </source>
</evidence>
<accession>A0AA88XSQ4</accession>
<dbReference type="GO" id="GO:0008199">
    <property type="term" value="F:ferric iron binding"/>
    <property type="evidence" value="ECO:0007669"/>
    <property type="project" value="InterPro"/>
</dbReference>
<evidence type="ECO:0000256" key="3">
    <source>
        <dbReference type="ARBA" id="ARBA00023002"/>
    </source>
</evidence>
<evidence type="ECO:0000256" key="1">
    <source>
        <dbReference type="ARBA" id="ARBA00007825"/>
    </source>
</evidence>
<feature type="domain" description="Intradiol ring-cleavage dioxygenases" evidence="4">
    <location>
        <begin position="29"/>
        <end position="164"/>
    </location>
</feature>
<sequence length="272" mass="32527">MPTPPDDIGPFYRPRPPPLLQKCPVCRGTYRRHHLIVRGRVLSDDCKTPLPYTVIEVWQADQLGRYDTALDLRGYFHTDRNGYYEFTTVRPGNYRIRGYRPAHIHFYIPSQKGHRGVFTQMYFSGDPFLGRNDTCQKCNSHRRDLHVTMYTDCDRVGFCMDYVWFPIILARGSGVSTLETEVLQRRRQMTRVFMQQRRSSPVAWQDVLLPRRAASSLRIHNYMRSPRIAPRIEYDMGPYQQYYTRHRDRYNGPNNFWFSSREPSYDMYMYYK</sequence>
<dbReference type="AlphaFoldDB" id="A0AA88XSQ4"/>
<gene>
    <name evidence="5" type="ORF">FSP39_016391</name>
</gene>